<dbReference type="RefSeq" id="WP_109666632.1">
    <property type="nucleotide sequence ID" value="NZ_QGGH01000004.1"/>
</dbReference>
<keyword evidence="1" id="KW-0812">Transmembrane</keyword>
<dbReference type="EMBL" id="QGGH01000004">
    <property type="protein sequence ID" value="PWJ91166.1"/>
    <property type="molecule type" value="Genomic_DNA"/>
</dbReference>
<keyword evidence="1" id="KW-0472">Membrane</keyword>
<protein>
    <recommendedName>
        <fullName evidence="6">SAVED domain-containing protein</fullName>
    </recommendedName>
</protein>
<dbReference type="InterPro" id="IPR041167">
    <property type="entry name" value="Saf_2TM"/>
</dbReference>
<feature type="transmembrane region" description="Helical" evidence="1">
    <location>
        <begin position="70"/>
        <end position="94"/>
    </location>
</feature>
<keyword evidence="1" id="KW-1133">Transmembrane helix</keyword>
<evidence type="ECO:0000313" key="5">
    <source>
        <dbReference type="Proteomes" id="UP000245631"/>
    </source>
</evidence>
<dbReference type="Proteomes" id="UP000245631">
    <property type="component" value="Unassembled WGS sequence"/>
</dbReference>
<evidence type="ECO:0000259" key="3">
    <source>
        <dbReference type="Pfam" id="PF18303"/>
    </source>
</evidence>
<organism evidence="4 5">
    <name type="scientific">Rhizobium loti</name>
    <name type="common">Mesorhizobium loti</name>
    <dbReference type="NCBI Taxonomy" id="381"/>
    <lineage>
        <taxon>Bacteria</taxon>
        <taxon>Pseudomonadati</taxon>
        <taxon>Pseudomonadota</taxon>
        <taxon>Alphaproteobacteria</taxon>
        <taxon>Hyphomicrobiales</taxon>
        <taxon>Phyllobacteriaceae</taxon>
        <taxon>Mesorhizobium</taxon>
    </lineage>
</organism>
<evidence type="ECO:0000256" key="1">
    <source>
        <dbReference type="SAM" id="Phobius"/>
    </source>
</evidence>
<comment type="caution">
    <text evidence="4">The sequence shown here is derived from an EMBL/GenBank/DDBJ whole genome shotgun (WGS) entry which is preliminary data.</text>
</comment>
<sequence length="372" mass="40775">MRWDTVDFVIRSAAGWFFRARNAESWIFRGAVTVLIAIHGANWVFKYSGPIWGTAGSVEIGTGGAVPNGILWAVTVVCALLMIGSAVWAWMRYANEQKRLSRKKVFVIEGRGLRDDDGSPLKAAVPDSIVGARVDLVMDLRQRKDGVIVDPGDLLQPVAGMKTLFHQLQKGNDRSDLTTVYGGLTAVPFTFLTGVLLDDEGDVVVMDWDRGASRWRLLDGPDDGLRFEVTGIDEAGSAREVVLAVSVSYTVKSEDLATTFAHPVVRMMLPDLQSSHWSQVKQSALADQFLGVLKQLDAAGVERIHLVLAAQNSAVFNLARRYDKRNLPNLVVYQFERAQNPKYPWGIEMPVAGVVTARVVHGIVSEAQSQGG</sequence>
<evidence type="ECO:0008006" key="6">
    <source>
        <dbReference type="Google" id="ProtNLM"/>
    </source>
</evidence>
<accession>A0A8E2WEV3</accession>
<evidence type="ECO:0000259" key="2">
    <source>
        <dbReference type="Pfam" id="PF18145"/>
    </source>
</evidence>
<reference evidence="4 5" key="1">
    <citation type="submission" date="2018-05" db="EMBL/GenBank/DDBJ databases">
        <title>Genomic Encyclopedia of Type Strains, Phase IV (KMG-IV): sequencing the most valuable type-strain genomes for metagenomic binning, comparative biology and taxonomic classification.</title>
        <authorList>
            <person name="Goeker M."/>
        </authorList>
    </citation>
    <scope>NUCLEOTIDE SEQUENCE [LARGE SCALE GENOMIC DNA]</scope>
    <source>
        <strain evidence="4 5">DSM 2626</strain>
    </source>
</reference>
<feature type="transmembrane region" description="Helical" evidence="1">
    <location>
        <begin position="26"/>
        <end position="45"/>
    </location>
</feature>
<dbReference type="InterPro" id="IPR040836">
    <property type="entry name" value="SAVED"/>
</dbReference>
<dbReference type="Pfam" id="PF18303">
    <property type="entry name" value="Saf_2TM"/>
    <property type="match status" value="1"/>
</dbReference>
<proteinExistence type="predicted"/>
<gene>
    <name evidence="4" type="ORF">C8D77_104513</name>
</gene>
<name>A0A8E2WEV3_RHILI</name>
<dbReference type="AlphaFoldDB" id="A0A8E2WEV3"/>
<evidence type="ECO:0000313" key="4">
    <source>
        <dbReference type="EMBL" id="PWJ91166.1"/>
    </source>
</evidence>
<dbReference type="Pfam" id="PF18145">
    <property type="entry name" value="SAVED"/>
    <property type="match status" value="1"/>
</dbReference>
<dbReference type="NCBIfam" id="NF033611">
    <property type="entry name" value="SAVED"/>
    <property type="match status" value="1"/>
</dbReference>
<feature type="domain" description="SAVED-fused 2TM effector" evidence="3">
    <location>
        <begin position="6"/>
        <end position="152"/>
    </location>
</feature>
<feature type="domain" description="SMODS-associated and fused to various effectors" evidence="2">
    <location>
        <begin position="165"/>
        <end position="349"/>
    </location>
</feature>
<dbReference type="GeneID" id="61053183"/>